<reference evidence="2 3" key="1">
    <citation type="submission" date="2023-01" db="EMBL/GenBank/DDBJ databases">
        <title>Genomes from the Australian National Cyanobacteria Reference Collection.</title>
        <authorList>
            <person name="Willis A."/>
            <person name="Lee E.M.F."/>
        </authorList>
    </citation>
    <scope>NUCLEOTIDE SEQUENCE [LARGE SCALE GENOMIC DNA]</scope>
    <source>
        <strain evidence="2 3">CS-549</strain>
    </source>
</reference>
<sequence length="360" mass="41630">MQDCIHPKAQAPTPPFNLEYNGSKEIFTVVQYLLDVTNLLLLETEMLSKNDNNSNQLGFMLEILKLLAEKPLKKAELEILLSDRGFEAGDLSQKITRAIGKLRDCGFEIKAAPNRPYELVTSAFPVILSEEQRQALSMASELLTSLGFSAEAGHIYQIGNFNEKLKSPNLITDFHPPTDYSEDKINEIVRHLQQRFQQKRRFVVWYRSKQGKETFWDLDKSELRLHNGVLYLFALVPDFRSYHLETRPNAEQNITLRVDRITRVGGVSQTPWTYSKFPTLDIKYRLTGDLASYRPRRPHETVISSLETTEYVDILTQEDCIFWFRQRILQYGASARVLSPDWVAKQVKDALKKAYDNYID</sequence>
<dbReference type="Proteomes" id="UP001211711">
    <property type="component" value="Unassembled WGS sequence"/>
</dbReference>
<evidence type="ECO:0000313" key="2">
    <source>
        <dbReference type="EMBL" id="MDB9443271.1"/>
    </source>
</evidence>
<proteinExistence type="predicted"/>
<name>A0ABT4ZV25_9CYAN</name>
<accession>A0ABT4ZV25</accession>
<dbReference type="EMBL" id="JAQMTI010000234">
    <property type="protein sequence ID" value="MDB9443271.1"/>
    <property type="molecule type" value="Genomic_DNA"/>
</dbReference>
<gene>
    <name evidence="2" type="ORF">PN497_18165</name>
</gene>
<dbReference type="PROSITE" id="PS52050">
    <property type="entry name" value="WYL"/>
    <property type="match status" value="1"/>
</dbReference>
<evidence type="ECO:0000313" key="3">
    <source>
        <dbReference type="Proteomes" id="UP001211711"/>
    </source>
</evidence>
<organism evidence="2 3">
    <name type="scientific">Sphaerospermopsis kisseleviana CS-549</name>
    <dbReference type="NCBI Taxonomy" id="3021783"/>
    <lineage>
        <taxon>Bacteria</taxon>
        <taxon>Bacillati</taxon>
        <taxon>Cyanobacteriota</taxon>
        <taxon>Cyanophyceae</taxon>
        <taxon>Nostocales</taxon>
        <taxon>Aphanizomenonaceae</taxon>
        <taxon>Sphaerospermopsis</taxon>
        <taxon>Sphaerospermopsis kisseleviana</taxon>
    </lineage>
</organism>
<evidence type="ECO:0000259" key="1">
    <source>
        <dbReference type="Pfam" id="PF25583"/>
    </source>
</evidence>
<protein>
    <submittedName>
        <fullName evidence="2">WYL domain-containing protein</fullName>
    </submittedName>
</protein>
<comment type="caution">
    <text evidence="2">The sequence shown here is derived from an EMBL/GenBank/DDBJ whole genome shotgun (WGS) entry which is preliminary data.</text>
</comment>
<dbReference type="InterPro" id="IPR057727">
    <property type="entry name" value="WCX_dom"/>
</dbReference>
<feature type="domain" description="WCX" evidence="1">
    <location>
        <begin position="321"/>
        <end position="354"/>
    </location>
</feature>
<dbReference type="Pfam" id="PF25583">
    <property type="entry name" value="WCX"/>
    <property type="match status" value="1"/>
</dbReference>
<keyword evidence="3" id="KW-1185">Reference proteome</keyword>